<protein>
    <submittedName>
        <fullName evidence="1">Uncharacterized protein</fullName>
    </submittedName>
</protein>
<reference evidence="1" key="1">
    <citation type="submission" date="2011-10" db="EMBL/GenBank/DDBJ databases">
        <title>The Genome Sequence of Fusarium oxysporum HDV247.</title>
        <authorList>
            <consortium name="The Broad Institute Genome Sequencing Platform"/>
            <person name="Ma L.-J."/>
            <person name="Gale L.R."/>
            <person name="Schwartz D.C."/>
            <person name="Zhou S."/>
            <person name="Corby-Kistler H."/>
            <person name="Young S.K."/>
            <person name="Zeng Q."/>
            <person name="Gargeya S."/>
            <person name="Fitzgerald M."/>
            <person name="Haas B."/>
            <person name="Abouelleil A."/>
            <person name="Alvarado L."/>
            <person name="Arachchi H.M."/>
            <person name="Berlin A."/>
            <person name="Brown A."/>
            <person name="Chapman S.B."/>
            <person name="Chen Z."/>
            <person name="Dunbar C."/>
            <person name="Freedman E."/>
            <person name="Gearin G."/>
            <person name="Goldberg J."/>
            <person name="Griggs A."/>
            <person name="Gujja S."/>
            <person name="Heiman D."/>
            <person name="Howarth C."/>
            <person name="Larson L."/>
            <person name="Lui A."/>
            <person name="MacDonald P.J.P."/>
            <person name="Montmayeur A."/>
            <person name="Murphy C."/>
            <person name="Neiman D."/>
            <person name="Pearson M."/>
            <person name="Priest M."/>
            <person name="Roberts A."/>
            <person name="Saif S."/>
            <person name="Shea T."/>
            <person name="Shenoy N."/>
            <person name="Sisk P."/>
            <person name="Stolte C."/>
            <person name="Sykes S."/>
            <person name="Wortman J."/>
            <person name="Nusbaum C."/>
            <person name="Birren B."/>
        </authorList>
    </citation>
    <scope>NUCLEOTIDE SEQUENCE [LARGE SCALE GENOMIC DNA]</scope>
    <source>
        <strain evidence="1">HDV247</strain>
    </source>
</reference>
<proteinExistence type="predicted"/>
<dbReference type="AlphaFoldDB" id="W9PW63"/>
<gene>
    <name evidence="1" type="ORF">FOVG_04448</name>
</gene>
<name>W9PW63_FUSOX</name>
<dbReference type="Proteomes" id="UP000030751">
    <property type="component" value="Unassembled WGS sequence"/>
</dbReference>
<accession>W9PW63</accession>
<evidence type="ECO:0000313" key="1">
    <source>
        <dbReference type="EMBL" id="EXA47281.1"/>
    </source>
</evidence>
<reference evidence="1" key="2">
    <citation type="submission" date="2012-05" db="EMBL/GenBank/DDBJ databases">
        <title>Annotation of the Genome Sequence of Fusarium oxysporum HDV247.</title>
        <authorList>
            <consortium name="The Broad Institute Genomics Platform"/>
            <person name="Ma L.-J."/>
            <person name="Corby-Kistler H."/>
            <person name="Broz K."/>
            <person name="Gale L.R."/>
            <person name="Jonkers W."/>
            <person name="O'Donnell K."/>
            <person name="Ploetz R."/>
            <person name="Steinberg C."/>
            <person name="Schwartz D.C."/>
            <person name="VanEtten H."/>
            <person name="Zhou S."/>
            <person name="Young S.K."/>
            <person name="Zeng Q."/>
            <person name="Gargeya S."/>
            <person name="Fitzgerald M."/>
            <person name="Abouelleil A."/>
            <person name="Alvarado L."/>
            <person name="Chapman S.B."/>
            <person name="Gainer-Dewar J."/>
            <person name="Goldberg J."/>
            <person name="Griggs A."/>
            <person name="Gujja S."/>
            <person name="Hansen M."/>
            <person name="Howarth C."/>
            <person name="Imamovic A."/>
            <person name="Ireland A."/>
            <person name="Larimer J."/>
            <person name="McCowan C."/>
            <person name="Murphy C."/>
            <person name="Pearson M."/>
            <person name="Poon T.W."/>
            <person name="Priest M."/>
            <person name="Roberts A."/>
            <person name="Saif S."/>
            <person name="Shea T."/>
            <person name="Sykes S."/>
            <person name="Wortman J."/>
            <person name="Nusbaum C."/>
            <person name="Birren B."/>
        </authorList>
    </citation>
    <scope>NUCLEOTIDE SEQUENCE</scope>
    <source>
        <strain evidence="1">HDV247</strain>
    </source>
</reference>
<dbReference type="EMBL" id="JH650970">
    <property type="protein sequence ID" value="EXA47281.1"/>
    <property type="molecule type" value="Genomic_DNA"/>
</dbReference>
<organism evidence="1">
    <name type="scientific">Fusarium oxysporum f. sp. pisi HDV247</name>
    <dbReference type="NCBI Taxonomy" id="1080344"/>
    <lineage>
        <taxon>Eukaryota</taxon>
        <taxon>Fungi</taxon>
        <taxon>Dikarya</taxon>
        <taxon>Ascomycota</taxon>
        <taxon>Pezizomycotina</taxon>
        <taxon>Sordariomycetes</taxon>
        <taxon>Hypocreomycetidae</taxon>
        <taxon>Hypocreales</taxon>
        <taxon>Nectriaceae</taxon>
        <taxon>Fusarium</taxon>
        <taxon>Fusarium oxysporum species complex</taxon>
    </lineage>
</organism>
<sequence>MTEERWFCGTPWHEARWRESKQNSLQHPLSNLTIAQPVQPSTKFKLAPSRKTWVSYHEGIRALSTTFYNVLLVKNYEHWVAVFDMQLISAHCSSYHMMDMGELPH</sequence>
<dbReference type="HOGENOM" id="CLU_2236726_0_0_1"/>
<dbReference type="EMBL" id="JH650970">
    <property type="protein sequence ID" value="EXA47282.1"/>
    <property type="molecule type" value="Genomic_DNA"/>
</dbReference>